<dbReference type="Gene3D" id="3.40.50.720">
    <property type="entry name" value="NAD(P)-binding Rossmann-like Domain"/>
    <property type="match status" value="1"/>
</dbReference>
<dbReference type="Pfam" id="PF01408">
    <property type="entry name" value="GFO_IDH_MocA"/>
    <property type="match status" value="1"/>
</dbReference>
<dbReference type="SUPFAM" id="SSF51735">
    <property type="entry name" value="NAD(P)-binding Rossmann-fold domains"/>
    <property type="match status" value="1"/>
</dbReference>
<dbReference type="InterPro" id="IPR043128">
    <property type="entry name" value="Rev_trsase/Diguanyl_cyclase"/>
</dbReference>
<proteinExistence type="predicted"/>
<protein>
    <recommendedName>
        <fullName evidence="1">GGDEF domain-containing protein</fullName>
    </recommendedName>
</protein>
<dbReference type="Gene3D" id="3.30.70.270">
    <property type="match status" value="1"/>
</dbReference>
<dbReference type="Pfam" id="PF00990">
    <property type="entry name" value="GGDEF"/>
    <property type="match status" value="1"/>
</dbReference>
<dbReference type="CDD" id="cd01949">
    <property type="entry name" value="GGDEF"/>
    <property type="match status" value="1"/>
</dbReference>
<feature type="domain" description="GGDEF" evidence="1">
    <location>
        <begin position="318"/>
        <end position="453"/>
    </location>
</feature>
<dbReference type="SMART" id="SM00267">
    <property type="entry name" value="GGDEF"/>
    <property type="match status" value="1"/>
</dbReference>
<evidence type="ECO:0000259" key="1">
    <source>
        <dbReference type="PROSITE" id="PS50887"/>
    </source>
</evidence>
<dbReference type="GO" id="GO:1902201">
    <property type="term" value="P:negative regulation of bacterial-type flagellum-dependent cell motility"/>
    <property type="evidence" value="ECO:0007669"/>
    <property type="project" value="TreeGrafter"/>
</dbReference>
<dbReference type="GO" id="GO:0052621">
    <property type="term" value="F:diguanylate cyclase activity"/>
    <property type="evidence" value="ECO:0007669"/>
    <property type="project" value="TreeGrafter"/>
</dbReference>
<accession>A0A3B1C334</accession>
<dbReference type="InterPro" id="IPR000683">
    <property type="entry name" value="Gfo/Idh/MocA-like_OxRdtase_N"/>
</dbReference>
<dbReference type="PROSITE" id="PS50887">
    <property type="entry name" value="GGDEF"/>
    <property type="match status" value="1"/>
</dbReference>
<gene>
    <name evidence="2" type="ORF">MNBD_NITROSPINAE04-1006</name>
</gene>
<dbReference type="GO" id="GO:0043709">
    <property type="term" value="P:cell adhesion involved in single-species biofilm formation"/>
    <property type="evidence" value="ECO:0007669"/>
    <property type="project" value="TreeGrafter"/>
</dbReference>
<evidence type="ECO:0000313" key="2">
    <source>
        <dbReference type="EMBL" id="VAX24916.1"/>
    </source>
</evidence>
<name>A0A3B1C334_9ZZZZ</name>
<sequence length="454" mass="50609">MKNIRVALLGAGNGAHALLKIFSEDHEFDIAGIYYRNEERPAVALAREMEIPLFKDFRELVEKNDVDLVIDATGAKNILSYLANEKKSKSEVLFGHGARFMWNMVSEYKKRQNEVSRNLEDQNILYSSGVMLASAANTEQTLDLIMEAALNLTGMSAGSLALYDEERGVMQIKVSSGFDKARIAENFSWKVRPGGLTGHILSNDKPTVIGDLRDGCDFDAASLIERGVRAIIATPLKVEGKIVGILYLDDFKERKFTDREVNMLNLLSVQAAAAIDKALLLEKAEILAVTDELTKLYNHRYFVRSLEKEMKRAKRYGYPVSLFIIDVDHFKHYNDTFGHLKGNMILKTLANLFSSAARDTDIVARFGGEEFTIILIQADEEMALYVAERIRAEVESYSFPGEEKQPSGKMTVSIGIATSPADGAKPVELIECADKAMYRSKESGRNKVTSYGSL</sequence>
<dbReference type="InterPro" id="IPR029016">
    <property type="entry name" value="GAF-like_dom_sf"/>
</dbReference>
<reference evidence="2" key="1">
    <citation type="submission" date="2018-06" db="EMBL/GenBank/DDBJ databases">
        <authorList>
            <person name="Zhirakovskaya E."/>
        </authorList>
    </citation>
    <scope>NUCLEOTIDE SEQUENCE</scope>
</reference>
<dbReference type="SUPFAM" id="SSF55781">
    <property type="entry name" value="GAF domain-like"/>
    <property type="match status" value="1"/>
</dbReference>
<dbReference type="PANTHER" id="PTHR45138:SF9">
    <property type="entry name" value="DIGUANYLATE CYCLASE DGCM-RELATED"/>
    <property type="match status" value="1"/>
</dbReference>
<dbReference type="SMART" id="SM00065">
    <property type="entry name" value="GAF"/>
    <property type="match status" value="1"/>
</dbReference>
<dbReference type="InterPro" id="IPR003018">
    <property type="entry name" value="GAF"/>
</dbReference>
<dbReference type="FunFam" id="3.30.70.270:FF:000001">
    <property type="entry name" value="Diguanylate cyclase domain protein"/>
    <property type="match status" value="1"/>
</dbReference>
<dbReference type="GO" id="GO:0005886">
    <property type="term" value="C:plasma membrane"/>
    <property type="evidence" value="ECO:0007669"/>
    <property type="project" value="TreeGrafter"/>
</dbReference>
<dbReference type="InterPro" id="IPR029787">
    <property type="entry name" value="Nucleotide_cyclase"/>
</dbReference>
<dbReference type="PANTHER" id="PTHR45138">
    <property type="entry name" value="REGULATORY COMPONENTS OF SENSORY TRANSDUCTION SYSTEM"/>
    <property type="match status" value="1"/>
</dbReference>
<dbReference type="NCBIfam" id="TIGR00254">
    <property type="entry name" value="GGDEF"/>
    <property type="match status" value="1"/>
</dbReference>
<dbReference type="EMBL" id="UOGA01000282">
    <property type="protein sequence ID" value="VAX24916.1"/>
    <property type="molecule type" value="Genomic_DNA"/>
</dbReference>
<dbReference type="SUPFAM" id="SSF55073">
    <property type="entry name" value="Nucleotide cyclase"/>
    <property type="match status" value="1"/>
</dbReference>
<dbReference type="AlphaFoldDB" id="A0A3B1C334"/>
<dbReference type="InterPro" id="IPR036291">
    <property type="entry name" value="NAD(P)-bd_dom_sf"/>
</dbReference>
<dbReference type="Gene3D" id="3.30.450.40">
    <property type="match status" value="1"/>
</dbReference>
<organism evidence="2">
    <name type="scientific">hydrothermal vent metagenome</name>
    <dbReference type="NCBI Taxonomy" id="652676"/>
    <lineage>
        <taxon>unclassified sequences</taxon>
        <taxon>metagenomes</taxon>
        <taxon>ecological metagenomes</taxon>
    </lineage>
</organism>
<dbReference type="InterPro" id="IPR000160">
    <property type="entry name" value="GGDEF_dom"/>
</dbReference>
<dbReference type="Pfam" id="PF13185">
    <property type="entry name" value="GAF_2"/>
    <property type="match status" value="1"/>
</dbReference>
<dbReference type="InterPro" id="IPR050469">
    <property type="entry name" value="Diguanylate_Cyclase"/>
</dbReference>
<dbReference type="GO" id="GO:0000166">
    <property type="term" value="F:nucleotide binding"/>
    <property type="evidence" value="ECO:0007669"/>
    <property type="project" value="InterPro"/>
</dbReference>